<dbReference type="EMBL" id="FQUM01000003">
    <property type="protein sequence ID" value="SHE98312.1"/>
    <property type="molecule type" value="Genomic_DNA"/>
</dbReference>
<dbReference type="OrthoDB" id="9812528at2"/>
<dbReference type="InterPro" id="IPR002491">
    <property type="entry name" value="ABC_transptr_periplasmic_BD"/>
</dbReference>
<dbReference type="PANTHER" id="PTHR30535:SF34">
    <property type="entry name" value="MOLYBDATE-BINDING PROTEIN MOLA"/>
    <property type="match status" value="1"/>
</dbReference>
<dbReference type="PANTHER" id="PTHR30535">
    <property type="entry name" value="VITAMIN B12-BINDING PROTEIN"/>
    <property type="match status" value="1"/>
</dbReference>
<dbReference type="Proteomes" id="UP000184164">
    <property type="component" value="Unassembled WGS sequence"/>
</dbReference>
<protein>
    <submittedName>
        <fullName evidence="2">Iron complex transport system substrate-binding protein</fullName>
    </submittedName>
</protein>
<evidence type="ECO:0000313" key="2">
    <source>
        <dbReference type="EMBL" id="SHE98312.1"/>
    </source>
</evidence>
<dbReference type="SUPFAM" id="SSF53807">
    <property type="entry name" value="Helical backbone' metal receptor"/>
    <property type="match status" value="1"/>
</dbReference>
<dbReference type="GO" id="GO:0071281">
    <property type="term" value="P:cellular response to iron ion"/>
    <property type="evidence" value="ECO:0007669"/>
    <property type="project" value="TreeGrafter"/>
</dbReference>
<accession>A0A1M4XYI7</accession>
<dbReference type="CDD" id="cd01141">
    <property type="entry name" value="TroA_d"/>
    <property type="match status" value="1"/>
</dbReference>
<keyword evidence="3" id="KW-1185">Reference proteome</keyword>
<dbReference type="STRING" id="1484053.SAMN05444274_103162"/>
<evidence type="ECO:0000313" key="3">
    <source>
        <dbReference type="Proteomes" id="UP000184164"/>
    </source>
</evidence>
<organism evidence="2 3">
    <name type="scientific">Mariniphaga anaerophila</name>
    <dbReference type="NCBI Taxonomy" id="1484053"/>
    <lineage>
        <taxon>Bacteria</taxon>
        <taxon>Pseudomonadati</taxon>
        <taxon>Bacteroidota</taxon>
        <taxon>Bacteroidia</taxon>
        <taxon>Marinilabiliales</taxon>
        <taxon>Prolixibacteraceae</taxon>
        <taxon>Mariniphaga</taxon>
    </lineage>
</organism>
<gene>
    <name evidence="2" type="ORF">SAMN05444274_103162</name>
</gene>
<evidence type="ECO:0000259" key="1">
    <source>
        <dbReference type="PROSITE" id="PS50983"/>
    </source>
</evidence>
<dbReference type="RefSeq" id="WP_073000175.1">
    <property type="nucleotide sequence ID" value="NZ_FQUM01000003.1"/>
</dbReference>
<dbReference type="AlphaFoldDB" id="A0A1M4XYI7"/>
<dbReference type="InterPro" id="IPR050902">
    <property type="entry name" value="ABC_Transporter_SBP"/>
</dbReference>
<sequence length="373" mass="41829">MRLTLYFFMLLVVSSGCKSPVRKNNPVGSNRYAHGFKIEKTKNITQLTVYNPWEKAENVSVEYFLVDKNAVVPDSLAGKTVIKTPVERVICLSTTHIGFLDVLDETAAVVGVSGKQYVSNSKIRARIENKEVPDVGYGQNLNYELMVSQKPDLVFVYGVGGDVTSYAQKLEELGVSVVYVAEYLEETPLGKAEWVKFFGAFFQKDEKAQQFFEQVEDEYNTLKKVAGEASENPKVLVGSPYKDSWWIPGGKSYLANLIADAGGDYLGKENSSHESYVISFEHALTWGGEADIWINMGNVTSKAEVLAIDQRFENFSVFNDGKLFNNVKRLGSHGGNDFWESGTVHPHWILHDLISIFHPGLVDTEMIYYEQLK</sequence>
<proteinExistence type="predicted"/>
<reference evidence="2 3" key="1">
    <citation type="submission" date="2016-11" db="EMBL/GenBank/DDBJ databases">
        <authorList>
            <person name="Jaros S."/>
            <person name="Januszkiewicz K."/>
            <person name="Wedrychowicz H."/>
        </authorList>
    </citation>
    <scope>NUCLEOTIDE SEQUENCE [LARGE SCALE GENOMIC DNA]</scope>
    <source>
        <strain evidence="2 3">DSM 26910</strain>
    </source>
</reference>
<feature type="domain" description="Fe/B12 periplasmic-binding" evidence="1">
    <location>
        <begin position="88"/>
        <end position="361"/>
    </location>
</feature>
<name>A0A1M4XYI7_9BACT</name>
<dbReference type="Pfam" id="PF01497">
    <property type="entry name" value="Peripla_BP_2"/>
    <property type="match status" value="1"/>
</dbReference>
<dbReference type="PROSITE" id="PS50983">
    <property type="entry name" value="FE_B12_PBP"/>
    <property type="match status" value="1"/>
</dbReference>
<dbReference type="PROSITE" id="PS51257">
    <property type="entry name" value="PROKAR_LIPOPROTEIN"/>
    <property type="match status" value="1"/>
</dbReference>
<dbReference type="Gene3D" id="3.40.50.1980">
    <property type="entry name" value="Nitrogenase molybdenum iron protein domain"/>
    <property type="match status" value="2"/>
</dbReference>